<feature type="domain" description="DUF4440" evidence="1">
    <location>
        <begin position="56"/>
        <end position="158"/>
    </location>
</feature>
<dbReference type="PROSITE" id="PS51257">
    <property type="entry name" value="PROKAR_LIPOPROTEIN"/>
    <property type="match status" value="1"/>
</dbReference>
<evidence type="ECO:0000259" key="1">
    <source>
        <dbReference type="Pfam" id="PF14534"/>
    </source>
</evidence>
<dbReference type="PANTHER" id="PTHR31664">
    <property type="entry name" value="PROTEIN CBG16427"/>
    <property type="match status" value="1"/>
</dbReference>
<gene>
    <name evidence="2" type="ORF">AABB81_11365</name>
</gene>
<dbReference type="Pfam" id="PF14534">
    <property type="entry name" value="DUF4440"/>
    <property type="match status" value="1"/>
</dbReference>
<dbReference type="RefSeq" id="WP_342160644.1">
    <property type="nucleotide sequence ID" value="NZ_JBCDNA010000002.1"/>
</dbReference>
<keyword evidence="3" id="KW-1185">Reference proteome</keyword>
<dbReference type="Proteomes" id="UP001474120">
    <property type="component" value="Unassembled WGS sequence"/>
</dbReference>
<accession>A0ABU9L232</accession>
<dbReference type="PANTHER" id="PTHR31664:SF8">
    <property type="entry name" value="DUF4440 DOMAIN-CONTAINING PROTEIN"/>
    <property type="match status" value="1"/>
</dbReference>
<sequence>MKNAIKNLNRIKVLQLIILLLFISTSCNNLDKSKKNKNQENETVFNLAKEKEELKKSFKGVRESLAKKDAKAVANYYTEDGVFMPHNSTIFTGRDNIEKAFEGFIESGFTELNVESTWAEGCGEYLLDTEKWTLSNGKDTLIGKSLVIWKKEDGIWKMYKDMINTDTP</sequence>
<dbReference type="InterPro" id="IPR011944">
    <property type="entry name" value="Steroid_delta5-4_isomerase"/>
</dbReference>
<comment type="caution">
    <text evidence="2">The sequence shown here is derived from an EMBL/GenBank/DDBJ whole genome shotgun (WGS) entry which is preliminary data.</text>
</comment>
<dbReference type="SUPFAM" id="SSF54427">
    <property type="entry name" value="NTF2-like"/>
    <property type="match status" value="1"/>
</dbReference>
<evidence type="ECO:0000313" key="3">
    <source>
        <dbReference type="Proteomes" id="UP001474120"/>
    </source>
</evidence>
<dbReference type="EMBL" id="JBCDNA010000002">
    <property type="protein sequence ID" value="MEL4456498.1"/>
    <property type="molecule type" value="Genomic_DNA"/>
</dbReference>
<dbReference type="InterPro" id="IPR032710">
    <property type="entry name" value="NTF2-like_dom_sf"/>
</dbReference>
<reference evidence="2 3" key="1">
    <citation type="submission" date="2024-04" db="EMBL/GenBank/DDBJ databases">
        <title>whole genome sequencing of Lutimonas vermicola strain IMCC1616.</title>
        <authorList>
            <person name="Bae S.S."/>
        </authorList>
    </citation>
    <scope>NUCLEOTIDE SEQUENCE [LARGE SCALE GENOMIC DNA]</scope>
    <source>
        <strain evidence="2 3">IMCC1616</strain>
    </source>
</reference>
<organism evidence="2 3">
    <name type="scientific">Lutimonas vermicola</name>
    <dbReference type="NCBI Taxonomy" id="414288"/>
    <lineage>
        <taxon>Bacteria</taxon>
        <taxon>Pseudomonadati</taxon>
        <taxon>Bacteroidota</taxon>
        <taxon>Flavobacteriia</taxon>
        <taxon>Flavobacteriales</taxon>
        <taxon>Flavobacteriaceae</taxon>
        <taxon>Lutimonas</taxon>
    </lineage>
</organism>
<dbReference type="InterPro" id="IPR027843">
    <property type="entry name" value="DUF4440"/>
</dbReference>
<evidence type="ECO:0000313" key="2">
    <source>
        <dbReference type="EMBL" id="MEL4456498.1"/>
    </source>
</evidence>
<protein>
    <submittedName>
        <fullName evidence="2">SgcJ/EcaC family oxidoreductase</fullName>
    </submittedName>
</protein>
<proteinExistence type="predicted"/>
<dbReference type="Gene3D" id="3.10.450.50">
    <property type="match status" value="1"/>
</dbReference>
<name>A0ABU9L232_9FLAO</name>
<dbReference type="NCBIfam" id="TIGR02246">
    <property type="entry name" value="SgcJ/EcaC family oxidoreductase"/>
    <property type="match status" value="1"/>
</dbReference>